<dbReference type="Proteomes" id="UP001501725">
    <property type="component" value="Unassembled WGS sequence"/>
</dbReference>
<dbReference type="Gene3D" id="2.60.40.1120">
    <property type="entry name" value="Carboxypeptidase-like, regulatory domain"/>
    <property type="match status" value="1"/>
</dbReference>
<dbReference type="InterPro" id="IPR008969">
    <property type="entry name" value="CarboxyPept-like_regulatory"/>
</dbReference>
<evidence type="ECO:0008006" key="3">
    <source>
        <dbReference type="Google" id="ProtNLM"/>
    </source>
</evidence>
<keyword evidence="2" id="KW-1185">Reference proteome</keyword>
<sequence length="420" mass="46913">MRFRLHTWGLPGPMPYLPGMIGIRSAFLFLLLLACVGAGAQPLLRGRVVDAAGGAPVAGASVFLSNTSTGTVTNSAGAFELAFPAGRYDLVVSSVGYETQSQTLQSAALPPELTISLKARPRELETVLVQSYEKDGWAKWGALFTDHFIGTSDEARACRFRNASTVRFIFDKGANELRAIAREPLVIENPALGYRVRYQLEDFRFNFTTKLLTFYGYPLFEELKGNGARQRRWRAARRDVYAGSLMHFLRSVFVNRIQEQGFQVFRLRKFPNLQKQYTRNLVKKGALQWGPDGLRIAYGLPKDSLDYYRRYLGQGDEISVVGTQQLPGDSIAYAGEGNVAVLDFADYLLVNYPKLPPPRAYRAQNPDGAGFRMSQLLLPYGRPVQVEGNGAYYAPTDLLSLGYWGWAEKVGNMLPLDYRK</sequence>
<gene>
    <name evidence="1" type="ORF">GCM10023184_08780</name>
</gene>
<dbReference type="EMBL" id="BAABGY010000002">
    <property type="protein sequence ID" value="GAA4322412.1"/>
    <property type="molecule type" value="Genomic_DNA"/>
</dbReference>
<dbReference type="SUPFAM" id="SSF49464">
    <property type="entry name" value="Carboxypeptidase regulatory domain-like"/>
    <property type="match status" value="1"/>
</dbReference>
<protein>
    <recommendedName>
        <fullName evidence="3">Carboxypeptidase-like regulatory domain-containing protein</fullName>
    </recommendedName>
</protein>
<comment type="caution">
    <text evidence="1">The sequence shown here is derived from an EMBL/GenBank/DDBJ whole genome shotgun (WGS) entry which is preliminary data.</text>
</comment>
<dbReference type="PROSITE" id="PS51257">
    <property type="entry name" value="PROKAR_LIPOPROTEIN"/>
    <property type="match status" value="1"/>
</dbReference>
<dbReference type="Pfam" id="PF13715">
    <property type="entry name" value="CarbopepD_reg_2"/>
    <property type="match status" value="1"/>
</dbReference>
<proteinExistence type="predicted"/>
<accession>A0ABP8GEB0</accession>
<evidence type="ECO:0000313" key="1">
    <source>
        <dbReference type="EMBL" id="GAA4322412.1"/>
    </source>
</evidence>
<evidence type="ECO:0000313" key="2">
    <source>
        <dbReference type="Proteomes" id="UP001501725"/>
    </source>
</evidence>
<name>A0ABP8GEB0_9BACT</name>
<organism evidence="1 2">
    <name type="scientific">Flaviaesturariibacter amylovorans</name>
    <dbReference type="NCBI Taxonomy" id="1084520"/>
    <lineage>
        <taxon>Bacteria</taxon>
        <taxon>Pseudomonadati</taxon>
        <taxon>Bacteroidota</taxon>
        <taxon>Chitinophagia</taxon>
        <taxon>Chitinophagales</taxon>
        <taxon>Chitinophagaceae</taxon>
        <taxon>Flaviaestuariibacter</taxon>
    </lineage>
</organism>
<reference evidence="2" key="1">
    <citation type="journal article" date="2019" name="Int. J. Syst. Evol. Microbiol.">
        <title>The Global Catalogue of Microorganisms (GCM) 10K type strain sequencing project: providing services to taxonomists for standard genome sequencing and annotation.</title>
        <authorList>
            <consortium name="The Broad Institute Genomics Platform"/>
            <consortium name="The Broad Institute Genome Sequencing Center for Infectious Disease"/>
            <person name="Wu L."/>
            <person name="Ma J."/>
        </authorList>
    </citation>
    <scope>NUCLEOTIDE SEQUENCE [LARGE SCALE GENOMIC DNA]</scope>
    <source>
        <strain evidence="2">JCM 17919</strain>
    </source>
</reference>